<evidence type="ECO:0000313" key="2">
    <source>
        <dbReference type="Proteomes" id="UP000028924"/>
    </source>
</evidence>
<dbReference type="GeneID" id="23618331"/>
<dbReference type="AlphaFoldDB" id="A0A087SR19"/>
<reference evidence="1 2" key="1">
    <citation type="journal article" date="2014" name="BMC Genomics">
        <title>Oil accumulation mechanisms of the oleaginous microalga Chlorella protothecoides revealed through its genome, transcriptomes, and proteomes.</title>
        <authorList>
            <person name="Gao C."/>
            <person name="Wang Y."/>
            <person name="Shen Y."/>
            <person name="Yan D."/>
            <person name="He X."/>
            <person name="Dai J."/>
            <person name="Wu Q."/>
        </authorList>
    </citation>
    <scope>NUCLEOTIDE SEQUENCE [LARGE SCALE GENOMIC DNA]</scope>
    <source>
        <strain evidence="1 2">0710</strain>
    </source>
</reference>
<dbReference type="RefSeq" id="XP_011401186.1">
    <property type="nucleotide sequence ID" value="XM_011402884.1"/>
</dbReference>
<dbReference type="Proteomes" id="UP000028924">
    <property type="component" value="Unassembled WGS sequence"/>
</dbReference>
<protein>
    <submittedName>
        <fullName evidence="1">Uncharacterized protein</fullName>
    </submittedName>
</protein>
<proteinExistence type="predicted"/>
<name>A0A087SR19_AUXPR</name>
<dbReference type="KEGG" id="apro:F751_6940"/>
<keyword evidence="2" id="KW-1185">Reference proteome</keyword>
<organism evidence="1 2">
    <name type="scientific">Auxenochlorella protothecoides</name>
    <name type="common">Green microalga</name>
    <name type="synonym">Chlorella protothecoides</name>
    <dbReference type="NCBI Taxonomy" id="3075"/>
    <lineage>
        <taxon>Eukaryota</taxon>
        <taxon>Viridiplantae</taxon>
        <taxon>Chlorophyta</taxon>
        <taxon>core chlorophytes</taxon>
        <taxon>Trebouxiophyceae</taxon>
        <taxon>Chlorellales</taxon>
        <taxon>Chlorellaceae</taxon>
        <taxon>Auxenochlorella</taxon>
    </lineage>
</organism>
<sequence length="236" mass="25580">MPNPLLAHDASPALRLSMQMRARHPVPFLPRPSACVGKRVHVQKENGPGGGGAVLVQDVSNSAAPRHGYRPREALLPGPQRLPRLLALLHLLGRGAGHPHRHLALLAVLLLLAQHLLALGLEHLARAGRVGGGERALRCVTTGQTDESMLQAKQPQGATHPRTQGLTPFFAFQAACDSRFCSKKEAFSAFILIFSSQLVDSLGLRSVPARSPACFQLRPDTCRPRLVECLVIWRSL</sequence>
<evidence type="ECO:0000313" key="1">
    <source>
        <dbReference type="EMBL" id="KFM28173.1"/>
    </source>
</evidence>
<dbReference type="EMBL" id="KL662165">
    <property type="protein sequence ID" value="KFM28173.1"/>
    <property type="molecule type" value="Genomic_DNA"/>
</dbReference>
<gene>
    <name evidence="1" type="ORF">F751_6940</name>
</gene>
<accession>A0A087SR19</accession>